<gene>
    <name evidence="2" type="ORF">DS745_02325</name>
</gene>
<dbReference type="AlphaFoldDB" id="A0A4Q0VWY9"/>
<sequence length="188" mass="21363">MNTNLLEETYQQIDETMEPDRVNSIVTVWSLLVLVVLAFAYWLIWGFGNISSLFFIKVGLSSVGFIFVHELLHAFGYMLFGNASRKDIKFGVIWSQLMPYAHCKVPMKLKGYRIAVLLPLIVLGVFPTIYAFMTGSGYWAAIGIFMILGALGDVLIYWITRKYSGEEYVQDHPEKIGCIVYTPKGEQQ</sequence>
<dbReference type="Pfam" id="PF11667">
    <property type="entry name" value="DUF3267"/>
    <property type="match status" value="1"/>
</dbReference>
<proteinExistence type="predicted"/>
<evidence type="ECO:0000313" key="2">
    <source>
        <dbReference type="EMBL" id="RXJ04243.1"/>
    </source>
</evidence>
<dbReference type="EMBL" id="QOUX01000001">
    <property type="protein sequence ID" value="RXJ04243.1"/>
    <property type="molecule type" value="Genomic_DNA"/>
</dbReference>
<evidence type="ECO:0000313" key="3">
    <source>
        <dbReference type="Proteomes" id="UP000290649"/>
    </source>
</evidence>
<protein>
    <submittedName>
        <fullName evidence="2">DUF3267 domain-containing protein</fullName>
    </submittedName>
</protein>
<name>A0A4Q0VWY9_9BACI</name>
<dbReference type="Proteomes" id="UP000290649">
    <property type="component" value="Unassembled WGS sequence"/>
</dbReference>
<evidence type="ECO:0000256" key="1">
    <source>
        <dbReference type="SAM" id="Phobius"/>
    </source>
</evidence>
<dbReference type="OrthoDB" id="9789112at2"/>
<feature type="transmembrane region" description="Helical" evidence="1">
    <location>
        <begin position="114"/>
        <end position="132"/>
    </location>
</feature>
<comment type="caution">
    <text evidence="2">The sequence shown here is derived from an EMBL/GenBank/DDBJ whole genome shotgun (WGS) entry which is preliminary data.</text>
</comment>
<feature type="transmembrane region" description="Helical" evidence="1">
    <location>
        <begin position="54"/>
        <end position="80"/>
    </location>
</feature>
<dbReference type="RefSeq" id="WP_129076593.1">
    <property type="nucleotide sequence ID" value="NZ_QOUX01000001.1"/>
</dbReference>
<feature type="transmembrane region" description="Helical" evidence="1">
    <location>
        <begin position="26"/>
        <end position="48"/>
    </location>
</feature>
<organism evidence="2 3">
    <name type="scientific">Anaerobacillus alkaliphilus</name>
    <dbReference type="NCBI Taxonomy" id="1548597"/>
    <lineage>
        <taxon>Bacteria</taxon>
        <taxon>Bacillati</taxon>
        <taxon>Bacillota</taxon>
        <taxon>Bacilli</taxon>
        <taxon>Bacillales</taxon>
        <taxon>Bacillaceae</taxon>
        <taxon>Anaerobacillus</taxon>
    </lineage>
</organism>
<feature type="transmembrane region" description="Helical" evidence="1">
    <location>
        <begin position="138"/>
        <end position="159"/>
    </location>
</feature>
<keyword evidence="3" id="KW-1185">Reference proteome</keyword>
<keyword evidence="1" id="KW-0812">Transmembrane</keyword>
<reference evidence="2 3" key="1">
    <citation type="journal article" date="2019" name="Int. J. Syst. Evol. Microbiol.">
        <title>Anaerobacillus alkaliphilus sp. nov., a novel alkaliphilic and moderately halophilic bacterium.</title>
        <authorList>
            <person name="Borsodi A.K."/>
            <person name="Aszalos J.M."/>
            <person name="Bihari P."/>
            <person name="Nagy I."/>
            <person name="Schumann P."/>
            <person name="Sproer C."/>
            <person name="Kovacs A.L."/>
            <person name="Boka K."/>
            <person name="Dobosy P."/>
            <person name="Ovari M."/>
            <person name="Szili-Kovacs T."/>
            <person name="Toth E."/>
        </authorList>
    </citation>
    <scope>NUCLEOTIDE SEQUENCE [LARGE SCALE GENOMIC DNA]</scope>
    <source>
        <strain evidence="2 3">B16-10</strain>
    </source>
</reference>
<accession>A0A4Q0VWY9</accession>
<keyword evidence="1" id="KW-1133">Transmembrane helix</keyword>
<dbReference type="InterPro" id="IPR021683">
    <property type="entry name" value="DUF3267"/>
</dbReference>
<keyword evidence="1" id="KW-0472">Membrane</keyword>